<evidence type="ECO:0000256" key="2">
    <source>
        <dbReference type="ARBA" id="ARBA00022771"/>
    </source>
</evidence>
<dbReference type="AlphaFoldDB" id="A0AAD9UTV6"/>
<sequence>MQFKAFQDQLEEVADKEEEDTPKLAEHCDYEAEGMIRLEITNLKAKFYCEETLNLGKLLEIIGQYHDKEALTFVPGGQVNNIQNKKESAGSATRQVILRKIVVAHVVTSVENAARSAILSKKPILEAHMATPYGHSFCGFCVTQFKKTTGQLTCHQQEECLVAGTSAEQIKKCPCMEIKCNLYGRDFKWQDQALHEDACTMAEIECECGSRFPRKHQCEHVANRCDFAKMSCPLNCRQTIERLVKGSNLQGIHDSHVVPNRGDNLTDLQEMNQAVFHLFLTPGNEQLTTDALRDARRYLLDAKGTLSLLLNDLSRGDPNPTGLPANAIQAPLRDLRESVTKLLYILSVEIEKREQESAFYVDAAYSAGVTSTQLGPGRRRYDISKEQLEHLRSLFFSWKKIADMLQVSVSTIQRRHKEFGLDDKFESYSDITDDELDEIYASITGNSSDTPSPLILEGGASLVH</sequence>
<keyword evidence="1 4" id="KW-0479">Metal-binding</keyword>
<reference evidence="6" key="2">
    <citation type="journal article" date="2023" name="Science">
        <title>Genomic signatures of disease resistance in endangered staghorn corals.</title>
        <authorList>
            <person name="Vollmer S.V."/>
            <person name="Selwyn J.D."/>
            <person name="Despard B.A."/>
            <person name="Roesel C.L."/>
        </authorList>
    </citation>
    <scope>NUCLEOTIDE SEQUENCE</scope>
    <source>
        <strain evidence="6">K2</strain>
    </source>
</reference>
<evidence type="ECO:0000313" key="6">
    <source>
        <dbReference type="EMBL" id="KAK2549814.1"/>
    </source>
</evidence>
<dbReference type="Gene3D" id="3.30.40.10">
    <property type="entry name" value="Zinc/RING finger domain, C3HC4 (zinc finger)"/>
    <property type="match status" value="1"/>
</dbReference>
<keyword evidence="7" id="KW-1185">Reference proteome</keyword>
<name>A0AAD9UTV6_ACRCE</name>
<reference evidence="6" key="1">
    <citation type="journal article" date="2023" name="G3 (Bethesda)">
        <title>Whole genome assembly and annotation of the endangered Caribbean coral Acropora cervicornis.</title>
        <authorList>
            <person name="Selwyn J.D."/>
            <person name="Vollmer S.V."/>
        </authorList>
    </citation>
    <scope>NUCLEOTIDE SEQUENCE</scope>
    <source>
        <strain evidence="6">K2</strain>
    </source>
</reference>
<accession>A0AAD9UTV6</accession>
<evidence type="ECO:0000259" key="5">
    <source>
        <dbReference type="PROSITE" id="PS50145"/>
    </source>
</evidence>
<proteinExistence type="predicted"/>
<dbReference type="InterPro" id="IPR001293">
    <property type="entry name" value="Znf_TRAF"/>
</dbReference>
<feature type="domain" description="TRAF-type" evidence="5">
    <location>
        <begin position="195"/>
        <end position="242"/>
    </location>
</feature>
<dbReference type="InterPro" id="IPR013083">
    <property type="entry name" value="Znf_RING/FYVE/PHD"/>
</dbReference>
<gene>
    <name evidence="6" type="ORF">P5673_029636</name>
</gene>
<dbReference type="PROSITE" id="PS50145">
    <property type="entry name" value="ZF_TRAF"/>
    <property type="match status" value="1"/>
</dbReference>
<dbReference type="EMBL" id="JARQWQ010000120">
    <property type="protein sequence ID" value="KAK2549814.1"/>
    <property type="molecule type" value="Genomic_DNA"/>
</dbReference>
<evidence type="ECO:0000313" key="7">
    <source>
        <dbReference type="Proteomes" id="UP001249851"/>
    </source>
</evidence>
<feature type="zinc finger region" description="TRAF-type" evidence="4">
    <location>
        <begin position="195"/>
        <end position="242"/>
    </location>
</feature>
<keyword evidence="2 4" id="KW-0863">Zinc-finger</keyword>
<protein>
    <recommendedName>
        <fullName evidence="5">TRAF-type domain-containing protein</fullName>
    </recommendedName>
</protein>
<dbReference type="Proteomes" id="UP001249851">
    <property type="component" value="Unassembled WGS sequence"/>
</dbReference>
<organism evidence="6 7">
    <name type="scientific">Acropora cervicornis</name>
    <name type="common">Staghorn coral</name>
    <dbReference type="NCBI Taxonomy" id="6130"/>
    <lineage>
        <taxon>Eukaryota</taxon>
        <taxon>Metazoa</taxon>
        <taxon>Cnidaria</taxon>
        <taxon>Anthozoa</taxon>
        <taxon>Hexacorallia</taxon>
        <taxon>Scleractinia</taxon>
        <taxon>Astrocoeniina</taxon>
        <taxon>Acroporidae</taxon>
        <taxon>Acropora</taxon>
    </lineage>
</organism>
<evidence type="ECO:0000256" key="3">
    <source>
        <dbReference type="ARBA" id="ARBA00022833"/>
    </source>
</evidence>
<evidence type="ECO:0000256" key="4">
    <source>
        <dbReference type="PROSITE-ProRule" id="PRU00207"/>
    </source>
</evidence>
<keyword evidence="3 4" id="KW-0862">Zinc</keyword>
<evidence type="ECO:0000256" key="1">
    <source>
        <dbReference type="ARBA" id="ARBA00022723"/>
    </source>
</evidence>
<dbReference type="GO" id="GO:0008270">
    <property type="term" value="F:zinc ion binding"/>
    <property type="evidence" value="ECO:0007669"/>
    <property type="project" value="UniProtKB-KW"/>
</dbReference>
<comment type="caution">
    <text evidence="6">The sequence shown here is derived from an EMBL/GenBank/DDBJ whole genome shotgun (WGS) entry which is preliminary data.</text>
</comment>